<dbReference type="EMBL" id="JBHTMX010000014">
    <property type="protein sequence ID" value="MFD1331113.1"/>
    <property type="molecule type" value="Genomic_DNA"/>
</dbReference>
<name>A0ABW3Z598_9HYPH</name>
<accession>A0ABW3Z598</accession>
<gene>
    <name evidence="1" type="ORF">ACFQ4O_03800</name>
</gene>
<protein>
    <submittedName>
        <fullName evidence="1">Uncharacterized protein</fullName>
    </submittedName>
</protein>
<evidence type="ECO:0000313" key="1">
    <source>
        <dbReference type="EMBL" id="MFD1331113.1"/>
    </source>
</evidence>
<evidence type="ECO:0000313" key="2">
    <source>
        <dbReference type="Proteomes" id="UP001597171"/>
    </source>
</evidence>
<organism evidence="1 2">
    <name type="scientific">Methylopila musalis</name>
    <dbReference type="NCBI Taxonomy" id="1134781"/>
    <lineage>
        <taxon>Bacteria</taxon>
        <taxon>Pseudomonadati</taxon>
        <taxon>Pseudomonadota</taxon>
        <taxon>Alphaproteobacteria</taxon>
        <taxon>Hyphomicrobiales</taxon>
        <taxon>Methylopilaceae</taxon>
        <taxon>Methylopila</taxon>
    </lineage>
</organism>
<comment type="caution">
    <text evidence="1">The sequence shown here is derived from an EMBL/GenBank/DDBJ whole genome shotgun (WGS) entry which is preliminary data.</text>
</comment>
<reference evidence="2" key="1">
    <citation type="journal article" date="2019" name="Int. J. Syst. Evol. Microbiol.">
        <title>The Global Catalogue of Microorganisms (GCM) 10K type strain sequencing project: providing services to taxonomists for standard genome sequencing and annotation.</title>
        <authorList>
            <consortium name="The Broad Institute Genomics Platform"/>
            <consortium name="The Broad Institute Genome Sequencing Center for Infectious Disease"/>
            <person name="Wu L."/>
            <person name="Ma J."/>
        </authorList>
    </citation>
    <scope>NUCLEOTIDE SEQUENCE [LARGE SCALE GENOMIC DNA]</scope>
    <source>
        <strain evidence="2">CCUG 61696</strain>
    </source>
</reference>
<sequence>MTKHPNGWKVNGREYVRKSTLIRTFVKELVNAGEPVTHSAVMAMLDRERPGHRTFPTEISRALLGAAPAGARRRDGQRVEADGVAYPSLASAGEAHGISKEAARKRINSPHFPTWKLLG</sequence>
<dbReference type="Proteomes" id="UP001597171">
    <property type="component" value="Unassembled WGS sequence"/>
</dbReference>
<proteinExistence type="predicted"/>
<keyword evidence="2" id="KW-1185">Reference proteome</keyword>